<comment type="caution">
    <text evidence="4">The sequence shown here is derived from an EMBL/GenBank/DDBJ whole genome shotgun (WGS) entry which is preliminary data.</text>
</comment>
<dbReference type="EMBL" id="AOIP01000056">
    <property type="protein sequence ID" value="ELY99603.1"/>
    <property type="molecule type" value="Genomic_DNA"/>
</dbReference>
<reference evidence="4 5" key="1">
    <citation type="journal article" date="2014" name="PLoS Genet.">
        <title>Phylogenetically driven sequencing of extremely halophilic archaea reveals strategies for static and dynamic osmo-response.</title>
        <authorList>
            <person name="Becker E.A."/>
            <person name="Seitzer P.M."/>
            <person name="Tritt A."/>
            <person name="Larsen D."/>
            <person name="Krusor M."/>
            <person name="Yao A.I."/>
            <person name="Wu D."/>
            <person name="Madern D."/>
            <person name="Eisen J.A."/>
            <person name="Darling A.E."/>
            <person name="Facciotti M.T."/>
        </authorList>
    </citation>
    <scope>NUCLEOTIDE SEQUENCE [LARGE SCALE GENOMIC DNA]</scope>
    <source>
        <strain evidence="4 5">DSM 13077</strain>
    </source>
</reference>
<evidence type="ECO:0000313" key="4">
    <source>
        <dbReference type="EMBL" id="ELY99603.1"/>
    </source>
</evidence>
<gene>
    <name evidence="4" type="ORF">C480_20069</name>
</gene>
<evidence type="ECO:0000313" key="5">
    <source>
        <dbReference type="Proteomes" id="UP000011591"/>
    </source>
</evidence>
<keyword evidence="1" id="KW-0805">Transcription regulation</keyword>
<name>M0AQE9_9EURY</name>
<dbReference type="SUPFAM" id="SSF88659">
    <property type="entry name" value="Sigma3 and sigma4 domains of RNA polymerase sigma factors"/>
    <property type="match status" value="1"/>
</dbReference>
<evidence type="ECO:0000259" key="3">
    <source>
        <dbReference type="Pfam" id="PF04967"/>
    </source>
</evidence>
<evidence type="ECO:0000256" key="2">
    <source>
        <dbReference type="ARBA" id="ARBA00023163"/>
    </source>
</evidence>
<keyword evidence="5" id="KW-1185">Reference proteome</keyword>
<evidence type="ECO:0000256" key="1">
    <source>
        <dbReference type="ARBA" id="ARBA00023015"/>
    </source>
</evidence>
<dbReference type="InterPro" id="IPR036388">
    <property type="entry name" value="WH-like_DNA-bd_sf"/>
</dbReference>
<dbReference type="InterPro" id="IPR007050">
    <property type="entry name" value="HTH_bacterioopsin"/>
</dbReference>
<dbReference type="Gene3D" id="1.10.10.10">
    <property type="entry name" value="Winged helix-like DNA-binding domain superfamily/Winged helix DNA-binding domain"/>
    <property type="match status" value="1"/>
</dbReference>
<dbReference type="PANTHER" id="PTHR34236:SF1">
    <property type="entry name" value="DIMETHYL SULFOXIDE REDUCTASE TRANSCRIPTIONAL ACTIVATOR"/>
    <property type="match status" value="1"/>
</dbReference>
<dbReference type="PANTHER" id="PTHR34236">
    <property type="entry name" value="DIMETHYL SULFOXIDE REDUCTASE TRANSCRIPTIONAL ACTIVATOR"/>
    <property type="match status" value="1"/>
</dbReference>
<proteinExistence type="predicted"/>
<dbReference type="Pfam" id="PF04967">
    <property type="entry name" value="HTH_10"/>
    <property type="match status" value="1"/>
</dbReference>
<organism evidence="4 5">
    <name type="scientific">Natrialba aegyptia DSM 13077</name>
    <dbReference type="NCBI Taxonomy" id="1227491"/>
    <lineage>
        <taxon>Archaea</taxon>
        <taxon>Methanobacteriati</taxon>
        <taxon>Methanobacteriota</taxon>
        <taxon>Stenosarchaea group</taxon>
        <taxon>Halobacteria</taxon>
        <taxon>Halobacteriales</taxon>
        <taxon>Natrialbaceae</taxon>
        <taxon>Natrialba</taxon>
    </lineage>
</organism>
<keyword evidence="2" id="KW-0804">Transcription</keyword>
<sequence>MEMKSDVTTRNYPSYSRVQRTPFSLSERVVSIMAVPQQELLSVKLELWHPECWTTEVMEETGAGVLGHGSVMDGRRAYERCTIYGDSPDHVEKAIQAAKNSSRIRQVQEVQSSPAASLSPESAIGTHTQDVFIEYRFTEGIGPAFFSRGFVLDGASQMEDGREVWPLLVQMDRSALGRQIEAIEAEYEADITIERVTPAEQGRSRPAFRARLDELTPRQRQAYELARENGYYEWPRDTSVQELADTLDVSKTTFLEHLRLAENQLLNPPETKESSK</sequence>
<dbReference type="Proteomes" id="UP000011591">
    <property type="component" value="Unassembled WGS sequence"/>
</dbReference>
<protein>
    <submittedName>
        <fullName evidence="4">Bacterio-opsin activator</fullName>
    </submittedName>
</protein>
<feature type="domain" description="HTH bat-type" evidence="3">
    <location>
        <begin position="215"/>
        <end position="266"/>
    </location>
</feature>
<dbReference type="AlphaFoldDB" id="M0AQE9"/>
<accession>M0AQE9</accession>
<dbReference type="InterPro" id="IPR013324">
    <property type="entry name" value="RNA_pol_sigma_r3/r4-like"/>
</dbReference>